<dbReference type="SUPFAM" id="SSF50729">
    <property type="entry name" value="PH domain-like"/>
    <property type="match status" value="1"/>
</dbReference>
<dbReference type="InterPro" id="IPR011993">
    <property type="entry name" value="PH-like_dom_sf"/>
</dbReference>
<dbReference type="EMBL" id="NWSH01004669">
    <property type="protein sequence ID" value="PCG64788.1"/>
    <property type="molecule type" value="Genomic_DNA"/>
</dbReference>
<gene>
    <name evidence="1" type="ORF">B5V51_10102</name>
</gene>
<dbReference type="AlphaFoldDB" id="A0A2A4IZD9"/>
<evidence type="ECO:0000313" key="1">
    <source>
        <dbReference type="EMBL" id="PCG64788.1"/>
    </source>
</evidence>
<dbReference type="Gene3D" id="2.30.29.30">
    <property type="entry name" value="Pleckstrin-homology domain (PH domain)/Phosphotyrosine-binding domain (PTB)"/>
    <property type="match status" value="1"/>
</dbReference>
<organism evidence="1">
    <name type="scientific">Heliothis virescens</name>
    <name type="common">Tobacco budworm moth</name>
    <dbReference type="NCBI Taxonomy" id="7102"/>
    <lineage>
        <taxon>Eukaryota</taxon>
        <taxon>Metazoa</taxon>
        <taxon>Ecdysozoa</taxon>
        <taxon>Arthropoda</taxon>
        <taxon>Hexapoda</taxon>
        <taxon>Insecta</taxon>
        <taxon>Pterygota</taxon>
        <taxon>Neoptera</taxon>
        <taxon>Endopterygota</taxon>
        <taxon>Lepidoptera</taxon>
        <taxon>Glossata</taxon>
        <taxon>Ditrysia</taxon>
        <taxon>Noctuoidea</taxon>
        <taxon>Noctuidae</taxon>
        <taxon>Heliothinae</taxon>
        <taxon>Heliothis</taxon>
    </lineage>
</organism>
<accession>A0A2A4IZD9</accession>
<evidence type="ECO:0008006" key="2">
    <source>
        <dbReference type="Google" id="ProtNLM"/>
    </source>
</evidence>
<comment type="caution">
    <text evidence="1">The sequence shown here is derived from an EMBL/GenBank/DDBJ whole genome shotgun (WGS) entry which is preliminary data.</text>
</comment>
<sequence length="140" mass="15906">MITRLRGLRKWRPPRFTDDITPLLRIFDPQAVLPTRSTKKGEEEITDSAVEATEGDVQGNVQIKMVVSNGKRASDRSWKQVWGVLHGTKLYLYRHHPSQGYIKHDVMEVSVEGSICTALALATINDVEFSQSIPFCWPRV</sequence>
<reference evidence="1" key="1">
    <citation type="submission" date="2017-09" db="EMBL/GenBank/DDBJ databases">
        <title>Contemporary evolution of a Lepidopteran species, Heliothis virescens, in response to modern agricultural practices.</title>
        <authorList>
            <person name="Fritz M.L."/>
            <person name="Deyonke A.M."/>
            <person name="Papanicolaou A."/>
            <person name="Micinski S."/>
            <person name="Westbrook J."/>
            <person name="Gould F."/>
        </authorList>
    </citation>
    <scope>NUCLEOTIDE SEQUENCE [LARGE SCALE GENOMIC DNA]</scope>
    <source>
        <strain evidence="1">HvINT-</strain>
        <tissue evidence="1">Whole body</tissue>
    </source>
</reference>
<name>A0A2A4IZD9_HELVI</name>
<proteinExistence type="predicted"/>
<protein>
    <recommendedName>
        <fullName evidence="2">PH domain-containing protein</fullName>
    </recommendedName>
</protein>